<dbReference type="EMBL" id="ANAH02000007">
    <property type="protein sequence ID" value="EPX62502.1"/>
    <property type="molecule type" value="Genomic_DNA"/>
</dbReference>
<proteinExistence type="predicted"/>
<dbReference type="AlphaFoldDB" id="S9PJA9"/>
<sequence length="85" mass="9215">MFRDKITSTGDAGTFVGWIMYFSRGRGTVPPLPAPVRIEPVEDKGMLVILTPDSASVSNPEHVELAQRVQGLLDRAGLLKPIVTP</sequence>
<dbReference type="InterPro" id="IPR028969">
    <property type="entry name" value="Imm52"/>
</dbReference>
<name>S9PJA9_CYSF2</name>
<dbReference type="Pfam" id="PF15579">
    <property type="entry name" value="Imm52"/>
    <property type="match status" value="1"/>
</dbReference>
<keyword evidence="3" id="KW-1185">Reference proteome</keyword>
<comment type="caution">
    <text evidence="2">The sequence shown here is derived from an EMBL/GenBank/DDBJ whole genome shotgun (WGS) entry which is preliminary data.</text>
</comment>
<reference evidence="2" key="1">
    <citation type="submission" date="2013-05" db="EMBL/GenBank/DDBJ databases">
        <title>Genome assembly of Cystobacter fuscus DSM 2262.</title>
        <authorList>
            <person name="Sharma G."/>
            <person name="Khatri I."/>
            <person name="Kaur C."/>
            <person name="Mayilraj S."/>
            <person name="Subramanian S."/>
        </authorList>
    </citation>
    <scope>NUCLEOTIDE SEQUENCE [LARGE SCALE GENOMIC DNA]</scope>
    <source>
        <strain evidence="2">DSM 2262</strain>
    </source>
</reference>
<dbReference type="Proteomes" id="UP000011682">
    <property type="component" value="Unassembled WGS sequence"/>
</dbReference>
<evidence type="ECO:0000313" key="2">
    <source>
        <dbReference type="EMBL" id="EPX62502.1"/>
    </source>
</evidence>
<evidence type="ECO:0000313" key="3">
    <source>
        <dbReference type="Proteomes" id="UP000011682"/>
    </source>
</evidence>
<dbReference type="eggNOG" id="ENOG50342QC">
    <property type="taxonomic scope" value="Bacteria"/>
</dbReference>
<organism evidence="2 3">
    <name type="scientific">Cystobacter fuscus (strain ATCC 25194 / DSM 2262 / NBRC 100088 / M29)</name>
    <dbReference type="NCBI Taxonomy" id="1242864"/>
    <lineage>
        <taxon>Bacteria</taxon>
        <taxon>Pseudomonadati</taxon>
        <taxon>Myxococcota</taxon>
        <taxon>Myxococcia</taxon>
        <taxon>Myxococcales</taxon>
        <taxon>Cystobacterineae</taxon>
        <taxon>Archangiaceae</taxon>
        <taxon>Cystobacter</taxon>
    </lineage>
</organism>
<evidence type="ECO:0000259" key="1">
    <source>
        <dbReference type="Pfam" id="PF15579"/>
    </source>
</evidence>
<gene>
    <name evidence="2" type="ORF">D187_008690</name>
</gene>
<accession>S9PJA9</accession>
<feature type="domain" description="Immunity protein 52" evidence="1">
    <location>
        <begin position="4"/>
        <end position="81"/>
    </location>
</feature>
<protein>
    <recommendedName>
        <fullName evidence="1">Immunity protein 52 domain-containing protein</fullName>
    </recommendedName>
</protein>